<evidence type="ECO:0000313" key="2">
    <source>
        <dbReference type="Proteomes" id="UP001524460"/>
    </source>
</evidence>
<sequence>MLGWFGGDGLEGTGQWMVFVGLEPGYLMAGGYEFSLALLAMSISFKHPATEWRVSIGNARH</sequence>
<dbReference type="EMBL" id="JANEYT010000009">
    <property type="protein sequence ID" value="MCQ1057657.1"/>
    <property type="molecule type" value="Genomic_DNA"/>
</dbReference>
<reference evidence="1 2" key="1">
    <citation type="submission" date="2022-07" db="EMBL/GenBank/DDBJ databases">
        <title>Photobacterium pectinilyticum sp. nov., a marine bacterium isolated from surface seawater of Qingdao offshore.</title>
        <authorList>
            <person name="Wang X."/>
        </authorList>
    </citation>
    <scope>NUCLEOTIDE SEQUENCE [LARGE SCALE GENOMIC DNA]</scope>
    <source>
        <strain evidence="1 2">ZSDE20</strain>
    </source>
</reference>
<proteinExistence type="predicted"/>
<name>A0ABT1N0L0_9GAMM</name>
<comment type="caution">
    <text evidence="1">The sequence shown here is derived from an EMBL/GenBank/DDBJ whole genome shotgun (WGS) entry which is preliminary data.</text>
</comment>
<keyword evidence="2" id="KW-1185">Reference proteome</keyword>
<organism evidence="1 2">
    <name type="scientific">Photobacterium pectinilyticum</name>
    <dbReference type="NCBI Taxonomy" id="2906793"/>
    <lineage>
        <taxon>Bacteria</taxon>
        <taxon>Pseudomonadati</taxon>
        <taxon>Pseudomonadota</taxon>
        <taxon>Gammaproteobacteria</taxon>
        <taxon>Vibrionales</taxon>
        <taxon>Vibrionaceae</taxon>
        <taxon>Photobacterium</taxon>
    </lineage>
</organism>
<accession>A0ABT1N0L0</accession>
<protein>
    <submittedName>
        <fullName evidence="1">Uncharacterized protein</fullName>
    </submittedName>
</protein>
<gene>
    <name evidence="1" type="ORF">NHN17_06230</name>
</gene>
<dbReference type="Proteomes" id="UP001524460">
    <property type="component" value="Unassembled WGS sequence"/>
</dbReference>
<evidence type="ECO:0000313" key="1">
    <source>
        <dbReference type="EMBL" id="MCQ1057657.1"/>
    </source>
</evidence>